<dbReference type="RefSeq" id="WP_307222206.1">
    <property type="nucleotide sequence ID" value="NZ_CP116940.1"/>
</dbReference>
<keyword evidence="1 3" id="KW-0378">Hydrolase</keyword>
<dbReference type="Proteomes" id="UP001239167">
    <property type="component" value="Unassembled WGS sequence"/>
</dbReference>
<dbReference type="GO" id="GO:0090614">
    <property type="term" value="F:5'-methylthioadenosine deaminase activity"/>
    <property type="evidence" value="ECO:0007669"/>
    <property type="project" value="UniProtKB-EC"/>
</dbReference>
<protein>
    <submittedName>
        <fullName evidence="3">5-methylthioadenosine/S-adenosylhomocysteine deaminase</fullName>
        <ecNumber evidence="3">3.5.4.28</ecNumber>
        <ecNumber evidence="3">3.5.4.31</ecNumber>
    </submittedName>
</protein>
<dbReference type="GO" id="GO:0050270">
    <property type="term" value="F:S-adenosylhomocysteine deaminase activity"/>
    <property type="evidence" value="ECO:0007669"/>
    <property type="project" value="UniProtKB-EC"/>
</dbReference>
<dbReference type="SUPFAM" id="SSF51338">
    <property type="entry name" value="Composite domain of metallo-dependent hydrolases"/>
    <property type="match status" value="1"/>
</dbReference>
<dbReference type="Gene3D" id="2.30.40.10">
    <property type="entry name" value="Urease, subunit C, domain 1"/>
    <property type="match status" value="1"/>
</dbReference>
<dbReference type="PANTHER" id="PTHR43794:SF11">
    <property type="entry name" value="AMIDOHYDROLASE-RELATED DOMAIN-CONTAINING PROTEIN"/>
    <property type="match status" value="1"/>
</dbReference>
<dbReference type="EC" id="3.5.4.31" evidence="3"/>
<dbReference type="InterPro" id="IPR011059">
    <property type="entry name" value="Metal-dep_hydrolase_composite"/>
</dbReference>
<keyword evidence="4" id="KW-1185">Reference proteome</keyword>
<dbReference type="Pfam" id="PF01979">
    <property type="entry name" value="Amidohydro_1"/>
    <property type="match status" value="1"/>
</dbReference>
<proteinExistence type="predicted"/>
<name>A0ABT9Y3F5_9FIRM</name>
<comment type="caution">
    <text evidence="3">The sequence shown here is derived from an EMBL/GenBank/DDBJ whole genome shotgun (WGS) entry which is preliminary data.</text>
</comment>
<dbReference type="SUPFAM" id="SSF51556">
    <property type="entry name" value="Metallo-dependent hydrolases"/>
    <property type="match status" value="1"/>
</dbReference>
<evidence type="ECO:0000259" key="2">
    <source>
        <dbReference type="Pfam" id="PF01979"/>
    </source>
</evidence>
<dbReference type="EMBL" id="JAUSUE010000001">
    <property type="protein sequence ID" value="MDQ0202354.1"/>
    <property type="molecule type" value="Genomic_DNA"/>
</dbReference>
<dbReference type="PANTHER" id="PTHR43794">
    <property type="entry name" value="AMINOHYDROLASE SSNA-RELATED"/>
    <property type="match status" value="1"/>
</dbReference>
<reference evidence="3 4" key="1">
    <citation type="submission" date="2023-07" db="EMBL/GenBank/DDBJ databases">
        <title>Genomic Encyclopedia of Type Strains, Phase IV (KMG-IV): sequencing the most valuable type-strain genomes for metagenomic binning, comparative biology and taxonomic classification.</title>
        <authorList>
            <person name="Goeker M."/>
        </authorList>
    </citation>
    <scope>NUCLEOTIDE SEQUENCE [LARGE SCALE GENOMIC DNA]</scope>
    <source>
        <strain evidence="3 4">DSM 16980</strain>
    </source>
</reference>
<dbReference type="EC" id="3.5.4.28" evidence="3"/>
<evidence type="ECO:0000313" key="4">
    <source>
        <dbReference type="Proteomes" id="UP001239167"/>
    </source>
</evidence>
<dbReference type="InterPro" id="IPR006680">
    <property type="entry name" value="Amidohydro-rel"/>
</dbReference>
<organism evidence="3 4">
    <name type="scientific">Pectinatus haikarae</name>
    <dbReference type="NCBI Taxonomy" id="349096"/>
    <lineage>
        <taxon>Bacteria</taxon>
        <taxon>Bacillati</taxon>
        <taxon>Bacillota</taxon>
        <taxon>Negativicutes</taxon>
        <taxon>Selenomonadales</taxon>
        <taxon>Selenomonadaceae</taxon>
        <taxon>Pectinatus</taxon>
    </lineage>
</organism>
<evidence type="ECO:0000256" key="1">
    <source>
        <dbReference type="ARBA" id="ARBA00022801"/>
    </source>
</evidence>
<evidence type="ECO:0000313" key="3">
    <source>
        <dbReference type="EMBL" id="MDQ0202354.1"/>
    </source>
</evidence>
<dbReference type="InterPro" id="IPR050287">
    <property type="entry name" value="MTA/SAH_deaminase"/>
</dbReference>
<feature type="domain" description="Amidohydrolase-related" evidence="2">
    <location>
        <begin position="58"/>
        <end position="417"/>
    </location>
</feature>
<sequence>MMSIKIIKAAAIFIDSCLVENKAIAVNMHTGDIEKIAAAAQLEKEYPDAGKEDWGDLVIVPGSINAHNHSFQSLLRGVAADRPFLEWRDNSLYKFSPRMRLQDIYTGALFAFTEMMKCGATTVADFFYLHQFGSESDEAVIQAANDAGIRLVIARTMYDWTGAPSGYVENVETAVSNTASLMKKHTGGMVKVLPAPHSLHAASPEMIKAGYRLACEYNTPYHIHVAEEIFEVDQVKKEHGMTPLKYLDSLGVVDKHMSIIHGVWLSEDEIRTMGRKGAHLIYCPSSNMFLADGITDIPAYIRHSVPIALGSDGACGNSRISVFEEMRMVSLLQKAKTCNALCVNFHDAFKMGTETGGTVLDLPIGKIADGYKADFVGISVYDFSMQPLTKKGQQFLPNLIYSMQPTAIKRVAVNGRTTVIQGHLVNTTESRVLEQVKMTMQHLENE</sequence>
<dbReference type="Gene3D" id="3.20.20.140">
    <property type="entry name" value="Metal-dependent hydrolases"/>
    <property type="match status" value="1"/>
</dbReference>
<gene>
    <name evidence="3" type="ORF">J2S01_000039</name>
</gene>
<accession>A0ABT9Y3F5</accession>
<dbReference type="InterPro" id="IPR032466">
    <property type="entry name" value="Metal_Hydrolase"/>
</dbReference>